<dbReference type="InParanoid" id="A0A165QV94"/>
<keyword evidence="10" id="KW-1185">Reference proteome</keyword>
<sequence length="432" mass="50192">MGIFENGPEYELRKKTDFAPPKVTLAEIHAAVPKHLYEKSTLKALKYVARDVFFASLFYYLATYIDPLCKALDNQYAGHHQAFEVGRWTLWSVYWFWQGVTLAGWWCLGHEAGHGTMSPHSWVNHLLGFTLHTSILVPYYSWRSTHHAHHKATGSIERDENWVPRTRTDYELPPEGVAHVMDYHDIFEETPIYTLIRIAAMQLFGWHAYLTYNALGSRMYPPGMRTNHFSPYSPLFKPQERWNIIISDVGLLGMFATLYYYGKQVGLANFIKFYFIPYLLANHWIVMLTFLHHSDPTIPHYRAKEWSFLRGAVATVDRPLLGWIGRFFLHNVSHDHVAHHFFSMIPFYNQPEVTERIKAVLKDNYNYDSTNTFYALYRSFSECCFIEDDGEIVFYKNKDGVAQRNLSSNALGSDSGYSSSDNEQEKGDKKTV</sequence>
<dbReference type="InterPro" id="IPR021863">
    <property type="entry name" value="FAS_N"/>
</dbReference>
<evidence type="ECO:0000313" key="10">
    <source>
        <dbReference type="Proteomes" id="UP000076761"/>
    </source>
</evidence>
<dbReference type="GO" id="GO:0016020">
    <property type="term" value="C:membrane"/>
    <property type="evidence" value="ECO:0007669"/>
    <property type="project" value="UniProtKB-SubCell"/>
</dbReference>
<evidence type="ECO:0000256" key="6">
    <source>
        <dbReference type="SAM" id="MobiDB-lite"/>
    </source>
</evidence>
<feature type="domain" description="Fatty acid desaturase N-terminal" evidence="8">
    <location>
        <begin position="19"/>
        <end position="53"/>
    </location>
</feature>
<comment type="subcellular location">
    <subcellularLocation>
        <location evidence="1">Membrane</location>
    </subcellularLocation>
</comment>
<proteinExistence type="inferred from homology"/>
<evidence type="ECO:0000256" key="1">
    <source>
        <dbReference type="ARBA" id="ARBA00004370"/>
    </source>
</evidence>
<dbReference type="AlphaFoldDB" id="A0A165QV94"/>
<reference evidence="9 10" key="1">
    <citation type="journal article" date="2016" name="Mol. Biol. Evol.">
        <title>Comparative Genomics of Early-Diverging Mushroom-Forming Fungi Provides Insights into the Origins of Lignocellulose Decay Capabilities.</title>
        <authorList>
            <person name="Nagy L.G."/>
            <person name="Riley R."/>
            <person name="Tritt A."/>
            <person name="Adam C."/>
            <person name="Daum C."/>
            <person name="Floudas D."/>
            <person name="Sun H."/>
            <person name="Yadav J.S."/>
            <person name="Pangilinan J."/>
            <person name="Larsson K.H."/>
            <person name="Matsuura K."/>
            <person name="Barry K."/>
            <person name="Labutti K."/>
            <person name="Kuo R."/>
            <person name="Ohm R.A."/>
            <person name="Bhattacharya S.S."/>
            <person name="Shirouzu T."/>
            <person name="Yoshinaga Y."/>
            <person name="Martin F.M."/>
            <person name="Grigoriev I.V."/>
            <person name="Hibbett D.S."/>
        </authorList>
    </citation>
    <scope>NUCLEOTIDE SEQUENCE [LARGE SCALE GENOMIC DNA]</scope>
    <source>
        <strain evidence="9 10">HHB14362 ss-1</strain>
    </source>
</reference>
<feature type="domain" description="Fatty acid desaturase" evidence="7">
    <location>
        <begin position="90"/>
        <end position="365"/>
    </location>
</feature>
<dbReference type="InterPro" id="IPR005804">
    <property type="entry name" value="FA_desaturase_dom"/>
</dbReference>
<evidence type="ECO:0000259" key="7">
    <source>
        <dbReference type="Pfam" id="PF00487"/>
    </source>
</evidence>
<evidence type="ECO:0000256" key="3">
    <source>
        <dbReference type="ARBA" id="ARBA00009295"/>
    </source>
</evidence>
<evidence type="ECO:0000256" key="2">
    <source>
        <dbReference type="ARBA" id="ARBA00005189"/>
    </source>
</evidence>
<protein>
    <recommendedName>
        <fullName evidence="11">Fatty acid desaturase domain-containing protein</fullName>
    </recommendedName>
</protein>
<dbReference type="STRING" id="1314782.A0A165QV94"/>
<feature type="compositionally biased region" description="Basic and acidic residues" evidence="6">
    <location>
        <begin position="423"/>
        <end position="432"/>
    </location>
</feature>
<comment type="similarity">
    <text evidence="3">Belongs to the fatty acid desaturase type 1 family.</text>
</comment>
<keyword evidence="4" id="KW-0560">Oxidoreductase</keyword>
<keyword evidence="5" id="KW-0472">Membrane</keyword>
<feature type="region of interest" description="Disordered" evidence="6">
    <location>
        <begin position="407"/>
        <end position="432"/>
    </location>
</feature>
<dbReference type="PANTHER" id="PTHR32100">
    <property type="entry name" value="OMEGA-6 FATTY ACID DESATURASE, CHLOROPLASTIC"/>
    <property type="match status" value="1"/>
</dbReference>
<dbReference type="GO" id="GO:0006629">
    <property type="term" value="P:lipid metabolic process"/>
    <property type="evidence" value="ECO:0007669"/>
    <property type="project" value="InterPro"/>
</dbReference>
<evidence type="ECO:0000256" key="4">
    <source>
        <dbReference type="ARBA" id="ARBA00023002"/>
    </source>
</evidence>
<dbReference type="EMBL" id="KV425590">
    <property type="protein sequence ID" value="KZT22922.1"/>
    <property type="molecule type" value="Genomic_DNA"/>
</dbReference>
<feature type="compositionally biased region" description="Polar residues" evidence="6">
    <location>
        <begin position="407"/>
        <end position="421"/>
    </location>
</feature>
<dbReference type="Pfam" id="PF00487">
    <property type="entry name" value="FA_desaturase"/>
    <property type="match status" value="1"/>
</dbReference>
<name>A0A165QV94_9AGAM</name>
<evidence type="ECO:0000256" key="5">
    <source>
        <dbReference type="ARBA" id="ARBA00023136"/>
    </source>
</evidence>
<evidence type="ECO:0000259" key="8">
    <source>
        <dbReference type="Pfam" id="PF11960"/>
    </source>
</evidence>
<evidence type="ECO:0008006" key="11">
    <source>
        <dbReference type="Google" id="ProtNLM"/>
    </source>
</evidence>
<gene>
    <name evidence="9" type="ORF">NEOLEDRAFT_1137269</name>
</gene>
<dbReference type="InterPro" id="IPR012171">
    <property type="entry name" value="Fatty_acid_desaturase"/>
</dbReference>
<dbReference type="Proteomes" id="UP000076761">
    <property type="component" value="Unassembled WGS sequence"/>
</dbReference>
<dbReference type="OrthoDB" id="1461976at2759"/>
<dbReference type="Pfam" id="PF11960">
    <property type="entry name" value="DUF3474"/>
    <property type="match status" value="1"/>
</dbReference>
<dbReference type="GO" id="GO:0016717">
    <property type="term" value="F:oxidoreductase activity, acting on paired donors, with oxidation of a pair of donors resulting in the reduction of molecular oxygen to two molecules of water"/>
    <property type="evidence" value="ECO:0007669"/>
    <property type="project" value="InterPro"/>
</dbReference>
<dbReference type="CDD" id="cd03507">
    <property type="entry name" value="Delta12-FADS-like"/>
    <property type="match status" value="1"/>
</dbReference>
<evidence type="ECO:0000313" key="9">
    <source>
        <dbReference type="EMBL" id="KZT22922.1"/>
    </source>
</evidence>
<organism evidence="9 10">
    <name type="scientific">Neolentinus lepideus HHB14362 ss-1</name>
    <dbReference type="NCBI Taxonomy" id="1314782"/>
    <lineage>
        <taxon>Eukaryota</taxon>
        <taxon>Fungi</taxon>
        <taxon>Dikarya</taxon>
        <taxon>Basidiomycota</taxon>
        <taxon>Agaricomycotina</taxon>
        <taxon>Agaricomycetes</taxon>
        <taxon>Gloeophyllales</taxon>
        <taxon>Gloeophyllaceae</taxon>
        <taxon>Neolentinus</taxon>
    </lineage>
</organism>
<comment type="pathway">
    <text evidence="2">Lipid metabolism.</text>
</comment>
<accession>A0A165QV94</accession>